<evidence type="ECO:0000313" key="4">
    <source>
        <dbReference type="Proteomes" id="UP001314229"/>
    </source>
</evidence>
<evidence type="ECO:0000259" key="2">
    <source>
        <dbReference type="Pfam" id="PF17048"/>
    </source>
</evidence>
<dbReference type="GO" id="GO:0046514">
    <property type="term" value="P:ceramide catabolic process"/>
    <property type="evidence" value="ECO:0007669"/>
    <property type="project" value="InterPro"/>
</dbReference>
<evidence type="ECO:0000313" key="3">
    <source>
        <dbReference type="EMBL" id="CAK6980900.1"/>
    </source>
</evidence>
<dbReference type="PANTHER" id="PTHR12670">
    <property type="entry name" value="CERAMIDASE"/>
    <property type="match status" value="1"/>
</dbReference>
<comment type="caution">
    <text evidence="3">The sequence shown here is derived from an EMBL/GenBank/DDBJ whole genome shotgun (WGS) entry which is preliminary data.</text>
</comment>
<dbReference type="GO" id="GO:0005737">
    <property type="term" value="C:cytoplasm"/>
    <property type="evidence" value="ECO:0007669"/>
    <property type="project" value="UniProtKB-ARBA"/>
</dbReference>
<gene>
    <name evidence="3" type="ORF">FSCOSCO3_A010218</name>
</gene>
<feature type="non-terminal residue" evidence="3">
    <location>
        <position position="1"/>
    </location>
</feature>
<comment type="similarity">
    <text evidence="1">Belongs to the neutral ceramidase family.</text>
</comment>
<keyword evidence="4" id="KW-1185">Reference proteome</keyword>
<dbReference type="GO" id="GO:0005886">
    <property type="term" value="C:plasma membrane"/>
    <property type="evidence" value="ECO:0007669"/>
    <property type="project" value="UniProtKB-ARBA"/>
</dbReference>
<dbReference type="GO" id="GO:0017040">
    <property type="term" value="F:N-acylsphingosine amidohydrolase activity"/>
    <property type="evidence" value="ECO:0007669"/>
    <property type="project" value="InterPro"/>
</dbReference>
<dbReference type="AlphaFoldDB" id="A0AAV1QCL3"/>
<accession>A0AAV1QCL3</accession>
<proteinExistence type="inferred from homology"/>
<dbReference type="PANTHER" id="PTHR12670:SF1">
    <property type="entry name" value="NEUTRAL CERAMIDASE"/>
    <property type="match status" value="1"/>
</dbReference>
<evidence type="ECO:0000256" key="1">
    <source>
        <dbReference type="ARBA" id="ARBA00009835"/>
    </source>
</evidence>
<dbReference type="InterPro" id="IPR038445">
    <property type="entry name" value="NCDase_C_sf"/>
</dbReference>
<dbReference type="GO" id="GO:0005576">
    <property type="term" value="C:extracellular region"/>
    <property type="evidence" value="ECO:0007669"/>
    <property type="project" value="TreeGrafter"/>
</dbReference>
<dbReference type="EMBL" id="CAWUFR010000751">
    <property type="protein sequence ID" value="CAK6980900.1"/>
    <property type="molecule type" value="Genomic_DNA"/>
</dbReference>
<reference evidence="3 4" key="1">
    <citation type="submission" date="2024-01" db="EMBL/GenBank/DDBJ databases">
        <authorList>
            <person name="Alioto T."/>
            <person name="Alioto T."/>
            <person name="Gomez Garrido J."/>
        </authorList>
    </citation>
    <scope>NUCLEOTIDE SEQUENCE [LARGE SCALE GENOMIC DNA]</scope>
</reference>
<protein>
    <submittedName>
        <fullName evidence="3">Neutral ceramidase</fullName>
    </submittedName>
</protein>
<sequence>LQRYEGASTIFGPHTLSAYIHKYRGLARAIAQDRVSALPSGPSPPFYEKLFSLLSAAPFDGKPVNSSFGDVLQQGDVVSVTFVAGNPRHSGDMRDKTFVTVEIHDNRTDTWEVVHTDASWDTRFHWLKGSNRQSNVTVDWHISPLATSGSYRIRHFGHYKQLKGLRPVIMAYEGTSDVFRVAASFYYQ</sequence>
<dbReference type="InterPro" id="IPR006823">
    <property type="entry name" value="Ceramidase_alk"/>
</dbReference>
<dbReference type="Proteomes" id="UP001314229">
    <property type="component" value="Unassembled WGS sequence"/>
</dbReference>
<dbReference type="GO" id="GO:0042759">
    <property type="term" value="P:long-chain fatty acid biosynthetic process"/>
    <property type="evidence" value="ECO:0007669"/>
    <property type="project" value="TreeGrafter"/>
</dbReference>
<name>A0AAV1QCL3_SCOSC</name>
<dbReference type="InterPro" id="IPR031331">
    <property type="entry name" value="NEUT/ALK_ceramidase_C"/>
</dbReference>
<dbReference type="FunFam" id="2.60.40.2300:FF:000001">
    <property type="entry name" value="N-acylsphingosine amidohydrolase 2"/>
    <property type="match status" value="1"/>
</dbReference>
<feature type="domain" description="Neutral/alkaline non-lysosomal ceramidase C-terminal" evidence="2">
    <location>
        <begin position="24"/>
        <end position="181"/>
    </location>
</feature>
<organism evidence="3 4">
    <name type="scientific">Scomber scombrus</name>
    <name type="common">Atlantic mackerel</name>
    <name type="synonym">Scomber vernalis</name>
    <dbReference type="NCBI Taxonomy" id="13677"/>
    <lineage>
        <taxon>Eukaryota</taxon>
        <taxon>Metazoa</taxon>
        <taxon>Chordata</taxon>
        <taxon>Craniata</taxon>
        <taxon>Vertebrata</taxon>
        <taxon>Euteleostomi</taxon>
        <taxon>Actinopterygii</taxon>
        <taxon>Neopterygii</taxon>
        <taxon>Teleostei</taxon>
        <taxon>Neoteleostei</taxon>
        <taxon>Acanthomorphata</taxon>
        <taxon>Pelagiaria</taxon>
        <taxon>Scombriformes</taxon>
        <taxon>Scombridae</taxon>
        <taxon>Scomber</taxon>
    </lineage>
</organism>
<dbReference type="Gene3D" id="2.60.40.2300">
    <property type="entry name" value="Neutral/alkaline non-lysosomal ceramidase, C-terminal domain"/>
    <property type="match status" value="1"/>
</dbReference>
<dbReference type="Pfam" id="PF17048">
    <property type="entry name" value="Ceramidse_alk_C"/>
    <property type="match status" value="1"/>
</dbReference>
<dbReference type="GO" id="GO:0046512">
    <property type="term" value="P:sphingosine biosynthetic process"/>
    <property type="evidence" value="ECO:0007669"/>
    <property type="project" value="TreeGrafter"/>
</dbReference>